<name>E4T5M7_PALPW</name>
<dbReference type="EMBL" id="CP002345">
    <property type="protein sequence ID" value="ADQ80021.1"/>
    <property type="molecule type" value="Genomic_DNA"/>
</dbReference>
<sequence>MKKTTLLSLFILSLIVFVSCKSKTPDVARKPYLEVEGKFLYADEIEQVIPPNVNDTDSAEIAQSYVRKWATDVLMYENAKRNITNKAEIDELVENYRKSLTIHQYQQRMIEQRLPKEPAEEDLKAFYNEYGQQLLLTENTLKGLLLVVPKNAQKMANVRGWVQSANTKSLESIEKYSIRNAISYDYFGDKWLPLSEVLKKIPLKIEDAAHFLSANKFVETQDSTQHYFLRILSYRLSGQVEPYDMARKRISNILLNKQKADFISKFENEIYDDAVKNETITFFKK</sequence>
<dbReference type="STRING" id="694427.Palpr_1882"/>
<proteinExistence type="predicted"/>
<dbReference type="RefSeq" id="WP_013445390.1">
    <property type="nucleotide sequence ID" value="NC_014734.1"/>
</dbReference>
<accession>E4T5M7</accession>
<dbReference type="HOGENOM" id="CLU_080679_0_0_10"/>
<feature type="chain" id="PRO_5003189453" description="PpiC domain-containing protein" evidence="1">
    <location>
        <begin position="19"/>
        <end position="285"/>
    </location>
</feature>
<evidence type="ECO:0000313" key="2">
    <source>
        <dbReference type="EMBL" id="ADQ80021.1"/>
    </source>
</evidence>
<dbReference type="KEGG" id="ppn:Palpr_1882"/>
<reference key="1">
    <citation type="submission" date="2010-11" db="EMBL/GenBank/DDBJ databases">
        <title>The complete genome of Paludibacter propionicigenes DSM 17365.</title>
        <authorList>
            <consortium name="US DOE Joint Genome Institute (JGI-PGF)"/>
            <person name="Lucas S."/>
            <person name="Copeland A."/>
            <person name="Lapidus A."/>
            <person name="Bruce D."/>
            <person name="Goodwin L."/>
            <person name="Pitluck S."/>
            <person name="Kyrpides N."/>
            <person name="Mavromatis K."/>
            <person name="Ivanova N."/>
            <person name="Munk A.C."/>
            <person name="Brettin T."/>
            <person name="Detter J.C."/>
            <person name="Han C."/>
            <person name="Tapia R."/>
            <person name="Land M."/>
            <person name="Hauser L."/>
            <person name="Markowitz V."/>
            <person name="Cheng J.-F."/>
            <person name="Hugenholtz P."/>
            <person name="Woyke T."/>
            <person name="Wu D."/>
            <person name="Gronow S."/>
            <person name="Wellnitz S."/>
            <person name="Brambilla E."/>
            <person name="Klenk H.-P."/>
            <person name="Eisen J.A."/>
        </authorList>
    </citation>
    <scope>NUCLEOTIDE SEQUENCE</scope>
    <source>
        <strain>WB4</strain>
    </source>
</reference>
<feature type="signal peptide" evidence="1">
    <location>
        <begin position="1"/>
        <end position="18"/>
    </location>
</feature>
<keyword evidence="1" id="KW-0732">Signal</keyword>
<reference evidence="2 3" key="2">
    <citation type="journal article" date="2011" name="Stand. Genomic Sci.">
        <title>Complete genome sequence of Paludibacter propionicigenes type strain (WB4).</title>
        <authorList>
            <person name="Gronow S."/>
            <person name="Munk C."/>
            <person name="Lapidus A."/>
            <person name="Nolan M."/>
            <person name="Lucas S."/>
            <person name="Hammon N."/>
            <person name="Deshpande S."/>
            <person name="Cheng J.F."/>
            <person name="Tapia R."/>
            <person name="Han C."/>
            <person name="Goodwin L."/>
            <person name="Pitluck S."/>
            <person name="Liolios K."/>
            <person name="Ivanova N."/>
            <person name="Mavromatis K."/>
            <person name="Mikhailova N."/>
            <person name="Pati A."/>
            <person name="Chen A."/>
            <person name="Palaniappan K."/>
            <person name="Land M."/>
            <person name="Hauser L."/>
            <person name="Chang Y.J."/>
            <person name="Jeffries C.D."/>
            <person name="Brambilla E."/>
            <person name="Rohde M."/>
            <person name="Goker M."/>
            <person name="Detter J.C."/>
            <person name="Woyke T."/>
            <person name="Bristow J."/>
            <person name="Eisen J.A."/>
            <person name="Markowitz V."/>
            <person name="Hugenholtz P."/>
            <person name="Kyrpides N.C."/>
            <person name="Klenk H.P."/>
        </authorList>
    </citation>
    <scope>NUCLEOTIDE SEQUENCE [LARGE SCALE GENOMIC DNA]</scope>
    <source>
        <strain evidence="3">DSM 17365 / JCM 13257 / WB4</strain>
    </source>
</reference>
<dbReference type="AlphaFoldDB" id="E4T5M7"/>
<dbReference type="Proteomes" id="UP000008718">
    <property type="component" value="Chromosome"/>
</dbReference>
<keyword evidence="3" id="KW-1185">Reference proteome</keyword>
<dbReference type="PROSITE" id="PS51257">
    <property type="entry name" value="PROKAR_LIPOPROTEIN"/>
    <property type="match status" value="1"/>
</dbReference>
<evidence type="ECO:0000313" key="3">
    <source>
        <dbReference type="Proteomes" id="UP000008718"/>
    </source>
</evidence>
<dbReference type="eggNOG" id="COG0760">
    <property type="taxonomic scope" value="Bacteria"/>
</dbReference>
<gene>
    <name evidence="2" type="ordered locus">Palpr_1882</name>
</gene>
<dbReference type="OrthoDB" id="9785180at2"/>
<evidence type="ECO:0000256" key="1">
    <source>
        <dbReference type="SAM" id="SignalP"/>
    </source>
</evidence>
<organism evidence="2 3">
    <name type="scientific">Paludibacter propionicigenes (strain DSM 17365 / JCM 13257 / WB4)</name>
    <dbReference type="NCBI Taxonomy" id="694427"/>
    <lineage>
        <taxon>Bacteria</taxon>
        <taxon>Pseudomonadati</taxon>
        <taxon>Bacteroidota</taxon>
        <taxon>Bacteroidia</taxon>
        <taxon>Bacteroidales</taxon>
        <taxon>Paludibacteraceae</taxon>
        <taxon>Paludibacter</taxon>
    </lineage>
</organism>
<protein>
    <recommendedName>
        <fullName evidence="4">PpiC domain-containing protein</fullName>
    </recommendedName>
</protein>
<evidence type="ECO:0008006" key="4">
    <source>
        <dbReference type="Google" id="ProtNLM"/>
    </source>
</evidence>